<dbReference type="Gene3D" id="3.40.50.300">
    <property type="entry name" value="P-loop containing nucleotide triphosphate hydrolases"/>
    <property type="match status" value="1"/>
</dbReference>
<keyword evidence="5 6" id="KW-0411">Iron-sulfur</keyword>
<gene>
    <name evidence="9" type="ORF">KDA27_06075</name>
</gene>
<keyword evidence="4 6" id="KW-0408">Iron</keyword>
<dbReference type="GO" id="GO:0016226">
    <property type="term" value="P:iron-sulfur cluster assembly"/>
    <property type="evidence" value="ECO:0007669"/>
    <property type="project" value="InterPro"/>
</dbReference>
<dbReference type="GO" id="GO:0016887">
    <property type="term" value="F:ATP hydrolysis activity"/>
    <property type="evidence" value="ECO:0007669"/>
    <property type="project" value="UniProtKB-UniRule"/>
</dbReference>
<evidence type="ECO:0000256" key="5">
    <source>
        <dbReference type="ARBA" id="ARBA00023014"/>
    </source>
</evidence>
<dbReference type="InterPro" id="IPR019591">
    <property type="entry name" value="Mrp/NBP35_ATP-bd"/>
</dbReference>
<accession>A0A956NAR2</accession>
<evidence type="ECO:0000256" key="4">
    <source>
        <dbReference type="ARBA" id="ARBA00023004"/>
    </source>
</evidence>
<dbReference type="Pfam" id="PF10609">
    <property type="entry name" value="ParA"/>
    <property type="match status" value="1"/>
</dbReference>
<proteinExistence type="inferred from homology"/>
<dbReference type="SUPFAM" id="SSF52540">
    <property type="entry name" value="P-loop containing nucleoside triphosphate hydrolases"/>
    <property type="match status" value="1"/>
</dbReference>
<dbReference type="GO" id="GO:0005524">
    <property type="term" value="F:ATP binding"/>
    <property type="evidence" value="ECO:0007669"/>
    <property type="project" value="UniProtKB-UniRule"/>
</dbReference>
<keyword evidence="1 6" id="KW-0479">Metal-binding</keyword>
<protein>
    <recommendedName>
        <fullName evidence="6">Iron-sulfur cluster carrier protein</fullName>
    </recommendedName>
</protein>
<name>A0A956NAR2_UNCEI</name>
<dbReference type="GO" id="GO:0046872">
    <property type="term" value="F:metal ion binding"/>
    <property type="evidence" value="ECO:0007669"/>
    <property type="project" value="UniProtKB-KW"/>
</dbReference>
<comment type="similarity">
    <text evidence="6">Belongs to the Mrp/NBP35 ATP-binding proteins family.</text>
</comment>
<evidence type="ECO:0000256" key="7">
    <source>
        <dbReference type="SAM" id="MobiDB-lite"/>
    </source>
</evidence>
<evidence type="ECO:0000256" key="6">
    <source>
        <dbReference type="HAMAP-Rule" id="MF_02040"/>
    </source>
</evidence>
<organism evidence="9 10">
    <name type="scientific">Eiseniibacteriota bacterium</name>
    <dbReference type="NCBI Taxonomy" id="2212470"/>
    <lineage>
        <taxon>Bacteria</taxon>
        <taxon>Candidatus Eiseniibacteriota</taxon>
    </lineage>
</organism>
<dbReference type="InterPro" id="IPR002744">
    <property type="entry name" value="MIP18-like"/>
</dbReference>
<feature type="binding site" evidence="6">
    <location>
        <begin position="116"/>
        <end position="123"/>
    </location>
    <ligand>
        <name>ATP</name>
        <dbReference type="ChEBI" id="CHEBI:30616"/>
    </ligand>
</feature>
<dbReference type="InterPro" id="IPR034904">
    <property type="entry name" value="FSCA_dom_sf"/>
</dbReference>
<keyword evidence="2 6" id="KW-0547">Nucleotide-binding</keyword>
<evidence type="ECO:0000313" key="10">
    <source>
        <dbReference type="Proteomes" id="UP000739538"/>
    </source>
</evidence>
<dbReference type="FunFam" id="3.40.50.300:FF:001278">
    <property type="entry name" value="Iron-sulfur cluster carrier protein"/>
    <property type="match status" value="1"/>
</dbReference>
<dbReference type="SUPFAM" id="SSF117916">
    <property type="entry name" value="Fe-S cluster assembly (FSCA) domain-like"/>
    <property type="match status" value="1"/>
</dbReference>
<dbReference type="Pfam" id="PF01883">
    <property type="entry name" value="FeS_assembly_P"/>
    <property type="match status" value="1"/>
</dbReference>
<evidence type="ECO:0000313" key="9">
    <source>
        <dbReference type="EMBL" id="MCA9755352.1"/>
    </source>
</evidence>
<dbReference type="Gene3D" id="3.30.300.130">
    <property type="entry name" value="Fe-S cluster assembly (FSCA)"/>
    <property type="match status" value="1"/>
</dbReference>
<evidence type="ECO:0000256" key="2">
    <source>
        <dbReference type="ARBA" id="ARBA00022741"/>
    </source>
</evidence>
<dbReference type="CDD" id="cd02037">
    <property type="entry name" value="Mrp_NBP35"/>
    <property type="match status" value="1"/>
</dbReference>
<comment type="subunit">
    <text evidence="6">Homodimer.</text>
</comment>
<comment type="caution">
    <text evidence="9">The sequence shown here is derived from an EMBL/GenBank/DDBJ whole genome shotgun (WGS) entry which is preliminary data.</text>
</comment>
<keyword evidence="3 6" id="KW-0067">ATP-binding</keyword>
<reference evidence="9" key="1">
    <citation type="submission" date="2020-04" db="EMBL/GenBank/DDBJ databases">
        <authorList>
            <person name="Zhang T."/>
        </authorList>
    </citation>
    <scope>NUCLEOTIDE SEQUENCE</scope>
    <source>
        <strain evidence="9">HKST-UBA02</strain>
    </source>
</reference>
<dbReference type="GO" id="GO:0051539">
    <property type="term" value="F:4 iron, 4 sulfur cluster binding"/>
    <property type="evidence" value="ECO:0007669"/>
    <property type="project" value="TreeGrafter"/>
</dbReference>
<dbReference type="PANTHER" id="PTHR42961">
    <property type="entry name" value="IRON-SULFUR PROTEIN NUBPL"/>
    <property type="match status" value="1"/>
</dbReference>
<comment type="function">
    <text evidence="6">Binds and transfers iron-sulfur (Fe-S) clusters to target apoproteins. Can hydrolyze ATP.</text>
</comment>
<keyword evidence="6" id="KW-0378">Hydrolase</keyword>
<evidence type="ECO:0000256" key="1">
    <source>
        <dbReference type="ARBA" id="ARBA00022723"/>
    </source>
</evidence>
<evidence type="ECO:0000256" key="3">
    <source>
        <dbReference type="ARBA" id="ARBA00022840"/>
    </source>
</evidence>
<dbReference type="InterPro" id="IPR027417">
    <property type="entry name" value="P-loop_NTPase"/>
</dbReference>
<dbReference type="AlphaFoldDB" id="A0A956NAR2"/>
<dbReference type="Proteomes" id="UP000739538">
    <property type="component" value="Unassembled WGS sequence"/>
</dbReference>
<evidence type="ECO:0000259" key="8">
    <source>
        <dbReference type="Pfam" id="PF01883"/>
    </source>
</evidence>
<feature type="domain" description="MIP18 family-like" evidence="8">
    <location>
        <begin position="4"/>
        <end position="67"/>
    </location>
</feature>
<dbReference type="HAMAP" id="MF_02040">
    <property type="entry name" value="Mrp_NBP35"/>
    <property type="match status" value="1"/>
</dbReference>
<dbReference type="EMBL" id="JAGQHS010000021">
    <property type="protein sequence ID" value="MCA9755352.1"/>
    <property type="molecule type" value="Genomic_DNA"/>
</dbReference>
<sequence length="357" mass="38125">MAMEQDLVDRLRNVNFPGIDRDIVALGYVKGVRIEGDGFRIHVELSPTAAAARDEIEGRIHAELGQLGVQYDLDLRVQEPKPGAGVGGPAGQGRAEPAPEPDPLGYIPIKIAVSSGKGGVGKSTVAVNLALAFAKLGKRTGLLDVDIYGPSVPIMLGLEDEEPMLDEARQKLIPMERYDVKNMSIGYMVDRHTPVIWRGPMMTKAIDQLMRDVAWDGVEVLVFDLPPGTGDVQLSLAQKVRLSGAVVVTTPQDVALVDAGRGVAMFEKTDVRVLGIVENMSYFLCPDCGGRHFIFGEGGGQREATRLGVPFLGQIPIDARIGQGGDAGKPIVFEHPESPAADAFAEIAKSVLATVEG</sequence>
<dbReference type="InterPro" id="IPR044304">
    <property type="entry name" value="NUBPL-like"/>
</dbReference>
<dbReference type="GO" id="GO:0140663">
    <property type="term" value="F:ATP-dependent FeS chaperone activity"/>
    <property type="evidence" value="ECO:0007669"/>
    <property type="project" value="InterPro"/>
</dbReference>
<dbReference type="PANTHER" id="PTHR42961:SF2">
    <property type="entry name" value="IRON-SULFUR PROTEIN NUBPL"/>
    <property type="match status" value="1"/>
</dbReference>
<feature type="region of interest" description="Disordered" evidence="7">
    <location>
        <begin position="80"/>
        <end position="99"/>
    </location>
</feature>
<reference evidence="9" key="2">
    <citation type="journal article" date="2021" name="Microbiome">
        <title>Successional dynamics and alternative stable states in a saline activated sludge microbial community over 9 years.</title>
        <authorList>
            <person name="Wang Y."/>
            <person name="Ye J."/>
            <person name="Ju F."/>
            <person name="Liu L."/>
            <person name="Boyd J.A."/>
            <person name="Deng Y."/>
            <person name="Parks D.H."/>
            <person name="Jiang X."/>
            <person name="Yin X."/>
            <person name="Woodcroft B.J."/>
            <person name="Tyson G.W."/>
            <person name="Hugenholtz P."/>
            <person name="Polz M.F."/>
            <person name="Zhang T."/>
        </authorList>
    </citation>
    <scope>NUCLEOTIDE SEQUENCE</scope>
    <source>
        <strain evidence="9">HKST-UBA02</strain>
    </source>
</reference>
<dbReference type="InterPro" id="IPR033756">
    <property type="entry name" value="YlxH/NBP35"/>
</dbReference>